<evidence type="ECO:0000313" key="3">
    <source>
        <dbReference type="EMBL" id="TDF92016.1"/>
    </source>
</evidence>
<protein>
    <submittedName>
        <fullName evidence="3">XdhC/CoxI family protein</fullName>
    </submittedName>
</protein>
<accession>A0A4R5KAF8</accession>
<organism evidence="3 4">
    <name type="scientific">Paenibacillus piri</name>
    <dbReference type="NCBI Taxonomy" id="2547395"/>
    <lineage>
        <taxon>Bacteria</taxon>
        <taxon>Bacillati</taxon>
        <taxon>Bacillota</taxon>
        <taxon>Bacilli</taxon>
        <taxon>Bacillales</taxon>
        <taxon>Paenibacillaceae</taxon>
        <taxon>Paenibacillus</taxon>
    </lineage>
</organism>
<dbReference type="Pfam" id="PF13478">
    <property type="entry name" value="XdhC_C"/>
    <property type="match status" value="1"/>
</dbReference>
<feature type="domain" description="XdhC Rossmann" evidence="2">
    <location>
        <begin position="193"/>
        <end position="336"/>
    </location>
</feature>
<dbReference type="InterPro" id="IPR052698">
    <property type="entry name" value="MoCofactor_Util/Proc"/>
</dbReference>
<dbReference type="OrthoDB" id="9773039at2"/>
<keyword evidence="4" id="KW-1185">Reference proteome</keyword>
<dbReference type="RefSeq" id="WP_133235669.1">
    <property type="nucleotide sequence ID" value="NZ_SMRT01000023.1"/>
</dbReference>
<evidence type="ECO:0000259" key="1">
    <source>
        <dbReference type="Pfam" id="PF02625"/>
    </source>
</evidence>
<dbReference type="InterPro" id="IPR027051">
    <property type="entry name" value="XdhC_Rossmann_dom"/>
</dbReference>
<feature type="domain" description="XdhC- CoxI" evidence="1">
    <location>
        <begin position="12"/>
        <end position="78"/>
    </location>
</feature>
<name>A0A4R5KAF8_9BACL</name>
<dbReference type="Proteomes" id="UP000295636">
    <property type="component" value="Unassembled WGS sequence"/>
</dbReference>
<dbReference type="EMBL" id="SMRT01000023">
    <property type="protein sequence ID" value="TDF92016.1"/>
    <property type="molecule type" value="Genomic_DNA"/>
</dbReference>
<gene>
    <name evidence="3" type="ORF">E1757_31190</name>
</gene>
<dbReference type="PANTHER" id="PTHR30388:SF6">
    <property type="entry name" value="XANTHINE DEHYDROGENASE SUBUNIT A-RELATED"/>
    <property type="match status" value="1"/>
</dbReference>
<sequence>MKEIISALRTCRDEQLPCVVATIIRVDGSAYRKEGARCIIQPNGDIIGILSGGCIEEDIREHAYGIFQSGRPQKLYYDFRAGEDDLWGLGIGCNGAITVWLELFDPVNFPAAAEAMLHDYEARAGCTAAYYAFTVMTSEHPGAYASGQRWNVPAGVAYSEFALPDAQTGIAEALIDGKRVEALVETIQPVPRLTIIGVGADVELLSQMAKMMEWHVRIVYHETSRAVKERFPAADELHYVPRADFSGLPIPPRHYVVVMTHNLELDQEAVKQLLPQDSVAYIGVLGSRSRIRKIVDFAGNADDFHARWLQKLHAPIGLDIGAKTPQEITLSIMAEMIAHWNGRNGESMRNTLNMGMSFAFDSGKEQSCPNPFG</sequence>
<dbReference type="Gene3D" id="3.40.50.720">
    <property type="entry name" value="NAD(P)-binding Rossmann-like Domain"/>
    <property type="match status" value="1"/>
</dbReference>
<dbReference type="PANTHER" id="PTHR30388">
    <property type="entry name" value="ALDEHYDE OXIDOREDUCTASE MOLYBDENUM COFACTOR ASSEMBLY PROTEIN"/>
    <property type="match status" value="1"/>
</dbReference>
<proteinExistence type="predicted"/>
<reference evidence="3 4" key="1">
    <citation type="submission" date="2019-03" db="EMBL/GenBank/DDBJ databases">
        <title>This is whole genome sequence of Paenibacillus sp MS74 strain.</title>
        <authorList>
            <person name="Trinh H.N."/>
        </authorList>
    </citation>
    <scope>NUCLEOTIDE SEQUENCE [LARGE SCALE GENOMIC DNA]</scope>
    <source>
        <strain evidence="3 4">MS74</strain>
    </source>
</reference>
<evidence type="ECO:0000259" key="2">
    <source>
        <dbReference type="Pfam" id="PF13478"/>
    </source>
</evidence>
<dbReference type="Pfam" id="PF02625">
    <property type="entry name" value="XdhC_CoxI"/>
    <property type="match status" value="1"/>
</dbReference>
<evidence type="ECO:0000313" key="4">
    <source>
        <dbReference type="Proteomes" id="UP000295636"/>
    </source>
</evidence>
<dbReference type="InterPro" id="IPR003777">
    <property type="entry name" value="XdhC_CoxI"/>
</dbReference>
<dbReference type="AlphaFoldDB" id="A0A4R5KAF8"/>
<comment type="caution">
    <text evidence="3">The sequence shown here is derived from an EMBL/GenBank/DDBJ whole genome shotgun (WGS) entry which is preliminary data.</text>
</comment>